<evidence type="ECO:0000256" key="1">
    <source>
        <dbReference type="ARBA" id="ARBA00004481"/>
    </source>
</evidence>
<dbReference type="InterPro" id="IPR044106">
    <property type="entry name" value="PX_Snx41/Atg20"/>
</dbReference>
<feature type="compositionally biased region" description="Polar residues" evidence="11">
    <location>
        <begin position="1"/>
        <end position="19"/>
    </location>
</feature>
<keyword evidence="4" id="KW-0813">Transport</keyword>
<dbReference type="PANTHER" id="PTHR46979:SF1">
    <property type="entry name" value="AUTOPHAGY-RELATED PROTEIN 20"/>
    <property type="match status" value="1"/>
</dbReference>
<gene>
    <name evidence="13" type="ORF">LAFE_0E10022G</name>
</gene>
<dbReference type="InterPro" id="IPR001683">
    <property type="entry name" value="PX_dom"/>
</dbReference>
<dbReference type="CDD" id="cd06867">
    <property type="entry name" value="PX_SNX41_42"/>
    <property type="match status" value="1"/>
</dbReference>
<feature type="compositionally biased region" description="Low complexity" evidence="11">
    <location>
        <begin position="39"/>
        <end position="49"/>
    </location>
</feature>
<keyword evidence="5" id="KW-0967">Endosome</keyword>
<comment type="subcellular location">
    <subcellularLocation>
        <location evidence="1">Endosome membrane</location>
        <topology evidence="1">Peripheral membrane protein</topology>
    </subcellularLocation>
    <subcellularLocation>
        <location evidence="2">Preautophagosomal structure membrane</location>
        <topology evidence="2">Peripheral membrane protein</topology>
    </subcellularLocation>
</comment>
<dbReference type="GO" id="GO:0015031">
    <property type="term" value="P:protein transport"/>
    <property type="evidence" value="ECO:0007669"/>
    <property type="project" value="UniProtKB-KW"/>
</dbReference>
<dbReference type="GO" id="GO:0010008">
    <property type="term" value="C:endosome membrane"/>
    <property type="evidence" value="ECO:0007669"/>
    <property type="project" value="UniProtKB-SubCell"/>
</dbReference>
<dbReference type="PROSITE" id="PS50195">
    <property type="entry name" value="PX"/>
    <property type="match status" value="1"/>
</dbReference>
<evidence type="ECO:0000256" key="9">
    <source>
        <dbReference type="ARBA" id="ARBA00023136"/>
    </source>
</evidence>
<dbReference type="GO" id="GO:0006914">
    <property type="term" value="P:autophagy"/>
    <property type="evidence" value="ECO:0007669"/>
    <property type="project" value="UniProtKB-KW"/>
</dbReference>
<dbReference type="GO" id="GO:0042147">
    <property type="term" value="P:retrograde transport, endosome to Golgi"/>
    <property type="evidence" value="ECO:0007669"/>
    <property type="project" value="InterPro"/>
</dbReference>
<accession>A0A1G4MDF9</accession>
<feature type="compositionally biased region" description="Polar residues" evidence="11">
    <location>
        <begin position="50"/>
        <end position="64"/>
    </location>
</feature>
<dbReference type="GO" id="GO:0032266">
    <property type="term" value="F:phosphatidylinositol-3-phosphate binding"/>
    <property type="evidence" value="ECO:0007669"/>
    <property type="project" value="UniProtKB-ARBA"/>
</dbReference>
<dbReference type="InterPro" id="IPR027267">
    <property type="entry name" value="AH/BAR_dom_sf"/>
</dbReference>
<feature type="compositionally biased region" description="Basic and acidic residues" evidence="11">
    <location>
        <begin position="138"/>
        <end position="148"/>
    </location>
</feature>
<keyword evidence="14" id="KW-1185">Reference proteome</keyword>
<dbReference type="SUPFAM" id="SSF64268">
    <property type="entry name" value="PX domain"/>
    <property type="match status" value="1"/>
</dbReference>
<evidence type="ECO:0000256" key="11">
    <source>
        <dbReference type="SAM" id="MobiDB-lite"/>
    </source>
</evidence>
<dbReference type="Gene3D" id="3.30.1520.10">
    <property type="entry name" value="Phox-like domain"/>
    <property type="match status" value="1"/>
</dbReference>
<dbReference type="Proteomes" id="UP000190831">
    <property type="component" value="Chromosome E"/>
</dbReference>
<keyword evidence="7" id="KW-0072">Autophagy</keyword>
<keyword evidence="9" id="KW-0472">Membrane</keyword>
<evidence type="ECO:0000256" key="7">
    <source>
        <dbReference type="ARBA" id="ARBA00023006"/>
    </source>
</evidence>
<keyword evidence="6" id="KW-0653">Protein transport</keyword>
<organism evidence="13 14">
    <name type="scientific">Lachancea fermentati</name>
    <name type="common">Zygosaccharomyces fermentati</name>
    <dbReference type="NCBI Taxonomy" id="4955"/>
    <lineage>
        <taxon>Eukaryota</taxon>
        <taxon>Fungi</taxon>
        <taxon>Dikarya</taxon>
        <taxon>Ascomycota</taxon>
        <taxon>Saccharomycotina</taxon>
        <taxon>Saccharomycetes</taxon>
        <taxon>Saccharomycetales</taxon>
        <taxon>Saccharomycetaceae</taxon>
        <taxon>Lachancea</taxon>
    </lineage>
</organism>
<dbReference type="OMA" id="ICNTDIT"/>
<dbReference type="GO" id="GO:0034045">
    <property type="term" value="C:phagophore assembly site membrane"/>
    <property type="evidence" value="ECO:0007669"/>
    <property type="project" value="UniProtKB-SubCell"/>
</dbReference>
<evidence type="ECO:0000256" key="6">
    <source>
        <dbReference type="ARBA" id="ARBA00022927"/>
    </source>
</evidence>
<comment type="similarity">
    <text evidence="3">Belongs to the sorting nexin family.</text>
</comment>
<dbReference type="PANTHER" id="PTHR46979">
    <property type="entry name" value="SORTING NEXIN-41"/>
    <property type="match status" value="1"/>
</dbReference>
<dbReference type="OrthoDB" id="289314at2759"/>
<sequence>MEGSKMYNSINPVNSNNSGDTEESAKQQSGEIRSDDVSRVSSDGDASVSLSQSSLIHTKITAQDNPFAEDKEPAVETIMHKKQLVNPNKNYQGQSNGDEEEDEDENLQVARKYANDRTDVYSHNDSSAGSINVSPDTRSQHDQDHHSPDKVYILEASKVSEGQGRTYIAYTIKFGNSMVRRRYSEFESLRKILVKLFPMTLIPPIPEKQSITSYGKSIAGSKSSYLLPSEAAGSVDLSLSVINGSVNTNDEKLIRHRIRMLTSFLNRLLKNKEITKTSIITDFLDPNNTNWNDVITSSATISSLPKSVLQCNPLDPTNTTRAHTFLPVPSSSTQLLLNKETLTPVSGEDEDDGFTKIEQEYKQYEQILNAGFYKYNKRITKNLFALKQDMKELSEAFAEFSNDQKRGAELAEHLSHLSNTFDESASELESIVGKLYYNINEPLSESVHMAGAARELLKYRKLKVIQKDILSRTLLYKRAQLKKLQEQETEAKKIDTLVDQELSKSAHINLKNPESKTYSGKLFNKINKIASMVKDTVSYQDPDPSTAIDSLQKDIQQLTESLSVSVSDLKVISSTIKDVELPSFSGDRNKEISDILKNYSKYLKFYAQNNLKIWQEVKSCQGM</sequence>
<dbReference type="SUPFAM" id="SSF103657">
    <property type="entry name" value="BAR/IMD domain-like"/>
    <property type="match status" value="1"/>
</dbReference>
<evidence type="ECO:0000256" key="8">
    <source>
        <dbReference type="ARBA" id="ARBA00023121"/>
    </source>
</evidence>
<dbReference type="Pfam" id="PF00787">
    <property type="entry name" value="PX"/>
    <property type="match status" value="1"/>
</dbReference>
<evidence type="ECO:0000256" key="4">
    <source>
        <dbReference type="ARBA" id="ARBA00022448"/>
    </source>
</evidence>
<dbReference type="STRING" id="4955.A0A1G4MDF9"/>
<evidence type="ECO:0000313" key="14">
    <source>
        <dbReference type="Proteomes" id="UP000190831"/>
    </source>
</evidence>
<feature type="compositionally biased region" description="Basic and acidic residues" evidence="11">
    <location>
        <begin position="113"/>
        <end position="122"/>
    </location>
</feature>
<dbReference type="GO" id="GO:0005829">
    <property type="term" value="C:cytosol"/>
    <property type="evidence" value="ECO:0007669"/>
    <property type="project" value="GOC"/>
</dbReference>
<evidence type="ECO:0000313" key="13">
    <source>
        <dbReference type="EMBL" id="SCW01913.1"/>
    </source>
</evidence>
<dbReference type="InterPro" id="IPR051079">
    <property type="entry name" value="Sorting_Nexin_Autophagy"/>
</dbReference>
<evidence type="ECO:0000256" key="5">
    <source>
        <dbReference type="ARBA" id="ARBA00022753"/>
    </source>
</evidence>
<evidence type="ECO:0000256" key="2">
    <source>
        <dbReference type="ARBA" id="ARBA00004623"/>
    </source>
</evidence>
<dbReference type="EMBL" id="LT598488">
    <property type="protein sequence ID" value="SCW01913.1"/>
    <property type="molecule type" value="Genomic_DNA"/>
</dbReference>
<evidence type="ECO:0000256" key="10">
    <source>
        <dbReference type="ARBA" id="ARBA00039251"/>
    </source>
</evidence>
<keyword evidence="8" id="KW-0446">Lipid-binding</keyword>
<feature type="region of interest" description="Disordered" evidence="11">
    <location>
        <begin position="1"/>
        <end position="148"/>
    </location>
</feature>
<dbReference type="Gene3D" id="1.20.1270.60">
    <property type="entry name" value="Arfaptin homology (AH) domain/BAR domain"/>
    <property type="match status" value="1"/>
</dbReference>
<reference evidence="14" key="1">
    <citation type="submission" date="2016-03" db="EMBL/GenBank/DDBJ databases">
        <authorList>
            <person name="Devillers H."/>
        </authorList>
    </citation>
    <scope>NUCLEOTIDE SEQUENCE [LARGE SCALE GENOMIC DNA]</scope>
</reference>
<feature type="compositionally biased region" description="Polar residues" evidence="11">
    <location>
        <begin position="123"/>
        <end position="137"/>
    </location>
</feature>
<dbReference type="SMART" id="SM00312">
    <property type="entry name" value="PX"/>
    <property type="match status" value="1"/>
</dbReference>
<protein>
    <recommendedName>
        <fullName evidence="10">Autophagy-related protein 20</fullName>
    </recommendedName>
</protein>
<dbReference type="InterPro" id="IPR036871">
    <property type="entry name" value="PX_dom_sf"/>
</dbReference>
<name>A0A1G4MDF9_LACFM</name>
<feature type="domain" description="PX" evidence="12">
    <location>
        <begin position="130"/>
        <end position="291"/>
    </location>
</feature>
<dbReference type="AlphaFoldDB" id="A0A1G4MDF9"/>
<evidence type="ECO:0000256" key="3">
    <source>
        <dbReference type="ARBA" id="ARBA00010883"/>
    </source>
</evidence>
<feature type="compositionally biased region" description="Polar residues" evidence="11">
    <location>
        <begin position="85"/>
        <end position="96"/>
    </location>
</feature>
<evidence type="ECO:0000259" key="12">
    <source>
        <dbReference type="PROSITE" id="PS50195"/>
    </source>
</evidence>
<proteinExistence type="inferred from homology"/>
<feature type="compositionally biased region" description="Acidic residues" evidence="11">
    <location>
        <begin position="97"/>
        <end position="106"/>
    </location>
</feature>